<keyword evidence="10" id="KW-1185">Reference proteome</keyword>
<dbReference type="PANTHER" id="PTHR10015:SF206">
    <property type="entry name" value="HSF-TYPE DNA-BINDING DOMAIN-CONTAINING PROTEIN"/>
    <property type="match status" value="1"/>
</dbReference>
<dbReference type="InterPro" id="IPR036388">
    <property type="entry name" value="WH-like_DNA-bd_sf"/>
</dbReference>
<accession>A0A4D9D0Y9</accession>
<evidence type="ECO:0000256" key="6">
    <source>
        <dbReference type="RuleBase" id="RU004020"/>
    </source>
</evidence>
<feature type="region of interest" description="Disordered" evidence="7">
    <location>
        <begin position="120"/>
        <end position="151"/>
    </location>
</feature>
<dbReference type="PRINTS" id="PR00056">
    <property type="entry name" value="HSFDOMAIN"/>
</dbReference>
<reference evidence="9 10" key="1">
    <citation type="submission" date="2019-01" db="EMBL/GenBank/DDBJ databases">
        <title>Nuclear Genome Assembly of the Microalgal Biofuel strain Nannochloropsis salina CCMP1776.</title>
        <authorList>
            <person name="Hovde B."/>
        </authorList>
    </citation>
    <scope>NUCLEOTIDE SEQUENCE [LARGE SCALE GENOMIC DNA]</scope>
    <source>
        <strain evidence="9 10">CCMP1776</strain>
    </source>
</reference>
<dbReference type="EMBL" id="SDOX01000016">
    <property type="protein sequence ID" value="TFJ85036.1"/>
    <property type="molecule type" value="Genomic_DNA"/>
</dbReference>
<dbReference type="Proteomes" id="UP000355283">
    <property type="component" value="Unassembled WGS sequence"/>
</dbReference>
<feature type="domain" description="HSF-type DNA-binding" evidence="8">
    <location>
        <begin position="23"/>
        <end position="117"/>
    </location>
</feature>
<feature type="compositionally biased region" description="Acidic residues" evidence="7">
    <location>
        <begin position="631"/>
        <end position="641"/>
    </location>
</feature>
<feature type="compositionally biased region" description="Low complexity" evidence="7">
    <location>
        <begin position="642"/>
        <end position="651"/>
    </location>
</feature>
<evidence type="ECO:0000256" key="2">
    <source>
        <dbReference type="ARBA" id="ARBA00023015"/>
    </source>
</evidence>
<dbReference type="GO" id="GO:0043565">
    <property type="term" value="F:sequence-specific DNA binding"/>
    <property type="evidence" value="ECO:0007669"/>
    <property type="project" value="InterPro"/>
</dbReference>
<dbReference type="OrthoDB" id="60033at2759"/>
<feature type="compositionally biased region" description="Gly residues" evidence="7">
    <location>
        <begin position="429"/>
        <end position="438"/>
    </location>
</feature>
<evidence type="ECO:0000256" key="4">
    <source>
        <dbReference type="ARBA" id="ARBA00023163"/>
    </source>
</evidence>
<keyword evidence="3" id="KW-0238">DNA-binding</keyword>
<gene>
    <name evidence="9" type="ORF">NSK_003460</name>
</gene>
<comment type="similarity">
    <text evidence="6">Belongs to the HSF family.</text>
</comment>
<feature type="compositionally biased region" description="Basic residues" evidence="7">
    <location>
        <begin position="680"/>
        <end position="697"/>
    </location>
</feature>
<evidence type="ECO:0000313" key="9">
    <source>
        <dbReference type="EMBL" id="TFJ85036.1"/>
    </source>
</evidence>
<proteinExistence type="inferred from homology"/>
<evidence type="ECO:0000259" key="8">
    <source>
        <dbReference type="SMART" id="SM00415"/>
    </source>
</evidence>
<feature type="compositionally biased region" description="Gly residues" evidence="7">
    <location>
        <begin position="134"/>
        <end position="151"/>
    </location>
</feature>
<dbReference type="AlphaFoldDB" id="A0A4D9D0Y9"/>
<dbReference type="GO" id="GO:0003700">
    <property type="term" value="F:DNA-binding transcription factor activity"/>
    <property type="evidence" value="ECO:0007669"/>
    <property type="project" value="InterPro"/>
</dbReference>
<protein>
    <recommendedName>
        <fullName evidence="8">HSF-type DNA-binding domain-containing protein</fullName>
    </recommendedName>
</protein>
<organism evidence="9 10">
    <name type="scientific">Nannochloropsis salina CCMP1776</name>
    <dbReference type="NCBI Taxonomy" id="1027361"/>
    <lineage>
        <taxon>Eukaryota</taxon>
        <taxon>Sar</taxon>
        <taxon>Stramenopiles</taxon>
        <taxon>Ochrophyta</taxon>
        <taxon>Eustigmatophyceae</taxon>
        <taxon>Eustigmatales</taxon>
        <taxon>Monodopsidaceae</taxon>
        <taxon>Microchloropsis</taxon>
        <taxon>Microchloropsis salina</taxon>
    </lineage>
</organism>
<comment type="subcellular location">
    <subcellularLocation>
        <location evidence="1">Nucleus</location>
    </subcellularLocation>
</comment>
<dbReference type="Gene3D" id="1.10.10.10">
    <property type="entry name" value="Winged helix-like DNA-binding domain superfamily/Winged helix DNA-binding domain"/>
    <property type="match status" value="1"/>
</dbReference>
<dbReference type="SUPFAM" id="SSF46785">
    <property type="entry name" value="Winged helix' DNA-binding domain"/>
    <property type="match status" value="1"/>
</dbReference>
<evidence type="ECO:0000256" key="1">
    <source>
        <dbReference type="ARBA" id="ARBA00004123"/>
    </source>
</evidence>
<sequence length="783" mass="84154">MEPYDRNTGAISKKGSPPEASSQSTCFVKKLFTMVAVEDPSILSFTPDGKSFEVKNPKRLESEVLPRYYRHGHFTSFVRQLNFYNFKKVSKERNIWIYRHECFQRGRPQLLEMLKRKTSNAHHPHHPYNIQHTMGGGGRGKGNGGGEGGQGMPGNEHATKMALAKMKHKEAGRHGGRVPSGGRRSKPSPEFTYQPGFFPPLSPVPLPPAPYAHPQHHPHMQCQPMELPFQPHGGPRMATSSAHGGPTLPLKHGHASLPRNASGDTFSSTSTSDESSYAACGHPSPHHPQHSTHSQPQPQHSPDLQSHGWAKGRLGMDGTPRCTLPPSLPPPPCTPYATLSRPCPSPHESGARQPPQCALPPSQRPHITYQGLETPLPPSGRPRPLSSAGGAQGTEAYAPVPGPLSETGSGGHTTRENSLDDSVCSFHRGQGGARGGRGPRSEHVHPPHPSRPLYYVSAEVEGGSTTPPSFPPSQARGQGKISSLPRFLDQGVAGREGRGPSSPRFTMAVGRAQGPPSLLDARVSKGGKQGVALTPSLPASAGTYNHWAPGTRVVGSSPLPSSFPSSHPSSHGADGARALSSHPGAGVCKSHRGEREAGHLIQLPHAFRSTPASQRLYPPSAHHQGGRGKEEEESDGEDEEGSQSSLVSSLSSEDEFDSGDLCHDHRQGPCSQQQEALLKHAGHRQRPHHHHHHSHPRHGGEGGRFGKRAAQYGLGPIPRPQEARRKPRSSHSQTARPAAPEKPQDVSVDEEEAAMQMASFRLGRFWGGAMGGRGEGFKKTLEV</sequence>
<dbReference type="Pfam" id="PF00447">
    <property type="entry name" value="HSF_DNA-bind"/>
    <property type="match status" value="1"/>
</dbReference>
<keyword evidence="4" id="KW-0804">Transcription</keyword>
<evidence type="ECO:0000256" key="5">
    <source>
        <dbReference type="ARBA" id="ARBA00023242"/>
    </source>
</evidence>
<feature type="compositionally biased region" description="Low complexity" evidence="7">
    <location>
        <begin position="556"/>
        <end position="570"/>
    </location>
</feature>
<dbReference type="SMART" id="SM00415">
    <property type="entry name" value="HSF"/>
    <property type="match status" value="1"/>
</dbReference>
<dbReference type="FunFam" id="1.10.10.10:FF:000027">
    <property type="entry name" value="Heat shock transcription factor 1"/>
    <property type="match status" value="1"/>
</dbReference>
<keyword evidence="5" id="KW-0539">Nucleus</keyword>
<evidence type="ECO:0000256" key="7">
    <source>
        <dbReference type="SAM" id="MobiDB-lite"/>
    </source>
</evidence>
<dbReference type="InterPro" id="IPR000232">
    <property type="entry name" value="HSF_DNA-bd"/>
</dbReference>
<dbReference type="GO" id="GO:0005634">
    <property type="term" value="C:nucleus"/>
    <property type="evidence" value="ECO:0007669"/>
    <property type="project" value="UniProtKB-SubCell"/>
</dbReference>
<name>A0A4D9D0Y9_9STRA</name>
<dbReference type="PANTHER" id="PTHR10015">
    <property type="entry name" value="HEAT SHOCK TRANSCRIPTION FACTOR"/>
    <property type="match status" value="1"/>
</dbReference>
<feature type="compositionally biased region" description="Pro residues" evidence="7">
    <location>
        <begin position="197"/>
        <end position="211"/>
    </location>
</feature>
<keyword evidence="2" id="KW-0805">Transcription regulation</keyword>
<evidence type="ECO:0000256" key="3">
    <source>
        <dbReference type="ARBA" id="ARBA00023125"/>
    </source>
</evidence>
<dbReference type="InterPro" id="IPR036390">
    <property type="entry name" value="WH_DNA-bd_sf"/>
</dbReference>
<feature type="compositionally biased region" description="Low complexity" evidence="7">
    <location>
        <begin position="291"/>
        <end position="307"/>
    </location>
</feature>
<comment type="caution">
    <text evidence="9">The sequence shown here is derived from an EMBL/GenBank/DDBJ whole genome shotgun (WGS) entry which is preliminary data.</text>
</comment>
<feature type="region of interest" description="Disordered" evidence="7">
    <location>
        <begin position="342"/>
        <end position="751"/>
    </location>
</feature>
<feature type="region of interest" description="Disordered" evidence="7">
    <location>
        <begin position="168"/>
        <end position="327"/>
    </location>
</feature>
<feature type="compositionally biased region" description="Low complexity" evidence="7">
    <location>
        <begin position="262"/>
        <end position="276"/>
    </location>
</feature>
<feature type="region of interest" description="Disordered" evidence="7">
    <location>
        <begin position="1"/>
        <end position="22"/>
    </location>
</feature>
<evidence type="ECO:0000313" key="10">
    <source>
        <dbReference type="Proteomes" id="UP000355283"/>
    </source>
</evidence>